<proteinExistence type="predicted"/>
<dbReference type="Gene3D" id="1.10.10.10">
    <property type="entry name" value="Winged helix-like DNA-binding domain superfamily/Winged helix DNA-binding domain"/>
    <property type="match status" value="1"/>
</dbReference>
<dbReference type="RefSeq" id="XP_022289294.1">
    <property type="nucleotide sequence ID" value="XM_022433586.1"/>
</dbReference>
<dbReference type="Pfam" id="PF16095">
    <property type="entry name" value="COR-A"/>
    <property type="match status" value="1"/>
</dbReference>
<dbReference type="OrthoDB" id="5962960at2759"/>
<dbReference type="InterPro" id="IPR032171">
    <property type="entry name" value="COR-A"/>
</dbReference>
<dbReference type="GO" id="GO:0016301">
    <property type="term" value="F:kinase activity"/>
    <property type="evidence" value="ECO:0007669"/>
    <property type="project" value="UniProtKB-KW"/>
</dbReference>
<feature type="compositionally biased region" description="Polar residues" evidence="2">
    <location>
        <begin position="1"/>
        <end position="16"/>
    </location>
</feature>
<evidence type="ECO:0000313" key="4">
    <source>
        <dbReference type="Proteomes" id="UP000694844"/>
    </source>
</evidence>
<name>A0A8B8AH24_CRAVI</name>
<dbReference type="PANTHER" id="PTHR47679:SF2">
    <property type="entry name" value="C-TERMINAL OF ROC (COR) DOMAIN-CONTAINING PROTEIN"/>
    <property type="match status" value="1"/>
</dbReference>
<feature type="domain" description="COR" evidence="3">
    <location>
        <begin position="207"/>
        <end position="350"/>
    </location>
</feature>
<gene>
    <name evidence="5" type="primary">LOC111101206</name>
</gene>
<evidence type="ECO:0000256" key="2">
    <source>
        <dbReference type="SAM" id="MobiDB-lite"/>
    </source>
</evidence>
<keyword evidence="5" id="KW-0418">Kinase</keyword>
<keyword evidence="5" id="KW-0808">Transferase</keyword>
<keyword evidence="1" id="KW-0677">Repeat</keyword>
<evidence type="ECO:0000313" key="5">
    <source>
        <dbReference type="RefSeq" id="XP_022289294.1"/>
    </source>
</evidence>
<protein>
    <submittedName>
        <fullName evidence="5">Probable serine/threonine-protein kinase roco5 isoform X1</fullName>
    </submittedName>
</protein>
<sequence>MLDKSSASTLLTQPNDGSYGLSSPSKSSSNCSINEKSDIICSEDCKPLVSTNNLKMLSLLDFAGHSAYYACHHIFFSPRAFFILVVDMTKELASVASEACKENDLIYSNWTYADYIRYWLGSIHTYSSRKAPVIIVFSHAEDNGANRKKALDYFFKICDCLPKKLLPHVDKSRVFSVEKNSDKNMEDLKTCIVSTMKLENHWGETIPISWAKLDSKLKTLRRSRNIYLFSNLFRDVQNANYVGIHDEEELRTALTFFHETGVILFRSAKKDIIILNIQWFVDAFKCIIVDETHIDIKDKSDFLDFDELNNHGLLSHTLLTKLWRIGDFYENENSLIHYMKELDMLAELSEEMWYVPCMNKQKYSCGILENCNVSSTLCFLFEFLPFVIYHRLVVSCINNLEMKPLKSAERMSIFHTVTILLCKDLTHRVLIGVCENKGRTHREYPYSIEIQTNVTTPRKIDNQMTLKLKARICQILVELTQVFSFYEKTKPFLVGYRCQIKPFSGNSDDHIIKDMSALELDCAKCTPVHVVDVTSILYFWQDGAD</sequence>
<dbReference type="AlphaFoldDB" id="A0A8B8AH24"/>
<feature type="region of interest" description="Disordered" evidence="2">
    <location>
        <begin position="1"/>
        <end position="30"/>
    </location>
</feature>
<feature type="compositionally biased region" description="Low complexity" evidence="2">
    <location>
        <begin position="18"/>
        <end position="30"/>
    </location>
</feature>
<keyword evidence="4" id="KW-1185">Reference proteome</keyword>
<dbReference type="KEGG" id="cvn:111101206"/>
<dbReference type="InterPro" id="IPR036388">
    <property type="entry name" value="WH-like_DNA-bd_sf"/>
</dbReference>
<dbReference type="Proteomes" id="UP000694844">
    <property type="component" value="Chromosome 6"/>
</dbReference>
<organism evidence="4 5">
    <name type="scientific">Crassostrea virginica</name>
    <name type="common">Eastern oyster</name>
    <dbReference type="NCBI Taxonomy" id="6565"/>
    <lineage>
        <taxon>Eukaryota</taxon>
        <taxon>Metazoa</taxon>
        <taxon>Spiralia</taxon>
        <taxon>Lophotrochozoa</taxon>
        <taxon>Mollusca</taxon>
        <taxon>Bivalvia</taxon>
        <taxon>Autobranchia</taxon>
        <taxon>Pteriomorphia</taxon>
        <taxon>Ostreida</taxon>
        <taxon>Ostreoidea</taxon>
        <taxon>Ostreidae</taxon>
        <taxon>Crassostrea</taxon>
    </lineage>
</organism>
<evidence type="ECO:0000259" key="3">
    <source>
        <dbReference type="Pfam" id="PF16095"/>
    </source>
</evidence>
<evidence type="ECO:0000256" key="1">
    <source>
        <dbReference type="ARBA" id="ARBA00022737"/>
    </source>
</evidence>
<dbReference type="PANTHER" id="PTHR47679">
    <property type="entry name" value="PROTEIN TORNADO 1"/>
    <property type="match status" value="1"/>
</dbReference>
<dbReference type="InterPro" id="IPR027417">
    <property type="entry name" value="P-loop_NTPase"/>
</dbReference>
<dbReference type="GeneID" id="111101206"/>
<dbReference type="Gene3D" id="3.40.50.300">
    <property type="entry name" value="P-loop containing nucleotide triphosphate hydrolases"/>
    <property type="match status" value="1"/>
</dbReference>
<dbReference type="SUPFAM" id="SSF52540">
    <property type="entry name" value="P-loop containing nucleoside triphosphate hydrolases"/>
    <property type="match status" value="1"/>
</dbReference>
<reference evidence="5" key="1">
    <citation type="submission" date="2025-08" db="UniProtKB">
        <authorList>
            <consortium name="RefSeq"/>
        </authorList>
    </citation>
    <scope>IDENTIFICATION</scope>
    <source>
        <tissue evidence="5">Whole sample</tissue>
    </source>
</reference>
<accession>A0A8B8AH24</accession>